<dbReference type="SUPFAM" id="SSF51556">
    <property type="entry name" value="Metallo-dependent hydrolases"/>
    <property type="match status" value="1"/>
</dbReference>
<proteinExistence type="predicted"/>
<dbReference type="Proteomes" id="UP000468581">
    <property type="component" value="Unassembled WGS sequence"/>
</dbReference>
<dbReference type="Pfam" id="PF01979">
    <property type="entry name" value="Amidohydro_1"/>
    <property type="match status" value="1"/>
</dbReference>
<dbReference type="Gene3D" id="2.30.40.10">
    <property type="entry name" value="Urease, subunit C, domain 1"/>
    <property type="match status" value="1"/>
</dbReference>
<protein>
    <submittedName>
        <fullName evidence="3">Amidohydrolase family protein</fullName>
    </submittedName>
</protein>
<organism evidence="3 4">
    <name type="scientific">Leptobacterium flavescens</name>
    <dbReference type="NCBI Taxonomy" id="472055"/>
    <lineage>
        <taxon>Bacteria</taxon>
        <taxon>Pseudomonadati</taxon>
        <taxon>Bacteroidota</taxon>
        <taxon>Flavobacteriia</taxon>
        <taxon>Flavobacteriales</taxon>
        <taxon>Flavobacteriaceae</taxon>
        <taxon>Leptobacterium</taxon>
    </lineage>
</organism>
<dbReference type="InterPro" id="IPR032466">
    <property type="entry name" value="Metal_Hydrolase"/>
</dbReference>
<dbReference type="RefSeq" id="WP_163605766.1">
    <property type="nucleotide sequence ID" value="NZ_JAABOO010000001.1"/>
</dbReference>
<dbReference type="GO" id="GO:0016810">
    <property type="term" value="F:hydrolase activity, acting on carbon-nitrogen (but not peptide) bonds"/>
    <property type="evidence" value="ECO:0007669"/>
    <property type="project" value="InterPro"/>
</dbReference>
<dbReference type="PANTHER" id="PTHR43135">
    <property type="entry name" value="ALPHA-D-RIBOSE 1-METHYLPHOSPHONATE 5-TRIPHOSPHATE DIPHOSPHATASE"/>
    <property type="match status" value="1"/>
</dbReference>
<reference evidence="3 4" key="1">
    <citation type="submission" date="2020-01" db="EMBL/GenBank/DDBJ databases">
        <title>Leptobacterium flavescens.</title>
        <authorList>
            <person name="Wang G."/>
        </authorList>
    </citation>
    <scope>NUCLEOTIDE SEQUENCE [LARGE SCALE GENOMIC DNA]</scope>
    <source>
        <strain evidence="3 4">KCTC 22160</strain>
    </source>
</reference>
<comment type="caution">
    <text evidence="3">The sequence shown here is derived from an EMBL/GenBank/DDBJ whole genome shotgun (WGS) entry which is preliminary data.</text>
</comment>
<evidence type="ECO:0000256" key="1">
    <source>
        <dbReference type="SAM" id="SignalP"/>
    </source>
</evidence>
<keyword evidence="1" id="KW-0732">Signal</keyword>
<dbReference type="InterPro" id="IPR051781">
    <property type="entry name" value="Metallo-dep_Hydrolase"/>
</dbReference>
<keyword evidence="4" id="KW-1185">Reference proteome</keyword>
<dbReference type="InterPro" id="IPR011059">
    <property type="entry name" value="Metal-dep_hydrolase_composite"/>
</dbReference>
<dbReference type="Gene3D" id="3.20.20.140">
    <property type="entry name" value="Metal-dependent hydrolases"/>
    <property type="match status" value="1"/>
</dbReference>
<evidence type="ECO:0000313" key="3">
    <source>
        <dbReference type="EMBL" id="NER12756.1"/>
    </source>
</evidence>
<feature type="chain" id="PRO_5026911465" evidence="1">
    <location>
        <begin position="22"/>
        <end position="474"/>
    </location>
</feature>
<dbReference type="EMBL" id="JAABOO010000001">
    <property type="protein sequence ID" value="NER12756.1"/>
    <property type="molecule type" value="Genomic_DNA"/>
</dbReference>
<evidence type="ECO:0000259" key="2">
    <source>
        <dbReference type="Pfam" id="PF01979"/>
    </source>
</evidence>
<gene>
    <name evidence="3" type="ORF">GWK08_04840</name>
</gene>
<accession>A0A6P0UQS3</accession>
<name>A0A6P0UQS3_9FLAO</name>
<dbReference type="InterPro" id="IPR006680">
    <property type="entry name" value="Amidohydro-rel"/>
</dbReference>
<feature type="domain" description="Amidohydrolase-related" evidence="2">
    <location>
        <begin position="77"/>
        <end position="462"/>
    </location>
</feature>
<dbReference type="PANTHER" id="PTHR43135:SF3">
    <property type="entry name" value="ALPHA-D-RIBOSE 1-METHYLPHOSPHONATE 5-TRIPHOSPHATE DIPHOSPHATASE"/>
    <property type="match status" value="1"/>
</dbReference>
<dbReference type="SUPFAM" id="SSF51338">
    <property type="entry name" value="Composite domain of metallo-dependent hydrolases"/>
    <property type="match status" value="1"/>
</dbReference>
<evidence type="ECO:0000313" key="4">
    <source>
        <dbReference type="Proteomes" id="UP000468581"/>
    </source>
</evidence>
<dbReference type="AlphaFoldDB" id="A0A6P0UQS3"/>
<feature type="signal peptide" evidence="1">
    <location>
        <begin position="1"/>
        <end position="21"/>
    </location>
</feature>
<sequence length="474" mass="52960">MKTLKKIAIVFLFLNAIVVKSQDMIITNARIVNIEKGIVESPQNIYIKNGEIQKLTKTDDSNKIKSNGKVIDAKGSYVLPGFVESHAHVAMGPVNLEFDENKKPALVMEPSVELTEKTLKLLLANGVTTTRDPGGLTEKTVKAKRDIKSGKLLGPELLVAGSIIDTLNFKNLTVKVKTTDDIITEINSQKENGVDFIKLYSSLSPELLKAGIEHSRKLGLKSIAHLHSTSWTEAADLKVDNIVHIMPGNENLLPKDKRKEYLKYANLGVMAHIKWFEYVDLDGKEIREAIKALKENNVSVDPTLVVFHAAFFGDSGEYQSQEELKYLPGSIVKNWKTTFNFNLGWREDDFQIAHKVWGKVEKFIRMLHENGIMLTAGTDANNPFIVPGYSFHQELELLKSCGLSNREILEIAITNGAKLLGLEKRVGKIKEGYEADLILLKKNPLIDIKNTSSVLQIIVNGEQYSKEDILNTIK</sequence>
<keyword evidence="3" id="KW-0378">Hydrolase</keyword>